<dbReference type="Proteomes" id="UP000499080">
    <property type="component" value="Unassembled WGS sequence"/>
</dbReference>
<dbReference type="EMBL" id="BGPR01151356">
    <property type="protein sequence ID" value="GBL58762.1"/>
    <property type="molecule type" value="Genomic_DNA"/>
</dbReference>
<keyword evidence="2" id="KW-1185">Reference proteome</keyword>
<evidence type="ECO:0000313" key="1">
    <source>
        <dbReference type="EMBL" id="GBL58762.1"/>
    </source>
</evidence>
<comment type="caution">
    <text evidence="1">The sequence shown here is derived from an EMBL/GenBank/DDBJ whole genome shotgun (WGS) entry which is preliminary data.</text>
</comment>
<gene>
    <name evidence="1" type="ORF">AVEN_29527_1</name>
</gene>
<organism evidence="1 2">
    <name type="scientific">Araneus ventricosus</name>
    <name type="common">Orbweaver spider</name>
    <name type="synonym">Epeira ventricosa</name>
    <dbReference type="NCBI Taxonomy" id="182803"/>
    <lineage>
        <taxon>Eukaryota</taxon>
        <taxon>Metazoa</taxon>
        <taxon>Ecdysozoa</taxon>
        <taxon>Arthropoda</taxon>
        <taxon>Chelicerata</taxon>
        <taxon>Arachnida</taxon>
        <taxon>Araneae</taxon>
        <taxon>Araneomorphae</taxon>
        <taxon>Entelegynae</taxon>
        <taxon>Araneoidea</taxon>
        <taxon>Araneidae</taxon>
        <taxon>Araneus</taxon>
    </lineage>
</organism>
<name>A0A4Y1ZN51_ARAVE</name>
<evidence type="ECO:0000313" key="2">
    <source>
        <dbReference type="Proteomes" id="UP000499080"/>
    </source>
</evidence>
<reference evidence="1 2" key="1">
    <citation type="journal article" date="2019" name="Sci. Rep.">
        <title>Orb-weaving spider Araneus ventricosus genome elucidates the spidroin gene catalogue.</title>
        <authorList>
            <person name="Kono N."/>
            <person name="Nakamura H."/>
            <person name="Ohtoshi R."/>
            <person name="Moran D.A.P."/>
            <person name="Shinohara A."/>
            <person name="Yoshida Y."/>
            <person name="Fujiwara M."/>
            <person name="Mori M."/>
            <person name="Tomita M."/>
            <person name="Arakawa K."/>
        </authorList>
    </citation>
    <scope>NUCLEOTIDE SEQUENCE [LARGE SCALE GENOMIC DNA]</scope>
</reference>
<accession>A0A4Y1ZN51</accession>
<sequence length="100" mass="11519">MTRLTSDVSHNELRGEEVPDFAPASVISTEILFCFNSYQTRRLVMGSYQTWCLGVIFLNYQYHFNIISCLKLIENAWEGGCQENPHFCLEEALVGECCRM</sequence>
<proteinExistence type="predicted"/>
<protein>
    <submittedName>
        <fullName evidence="1">Uncharacterized protein</fullName>
    </submittedName>
</protein>
<dbReference type="AlphaFoldDB" id="A0A4Y1ZN51"/>